<dbReference type="InterPro" id="IPR017853">
    <property type="entry name" value="GH"/>
</dbReference>
<dbReference type="Gene3D" id="3.20.20.80">
    <property type="entry name" value="Glycosidases"/>
    <property type="match status" value="1"/>
</dbReference>
<dbReference type="SUPFAM" id="SSF51445">
    <property type="entry name" value="(Trans)glycosidases"/>
    <property type="match status" value="1"/>
</dbReference>
<evidence type="ECO:0000313" key="1">
    <source>
        <dbReference type="EMBL" id="SVA91239.1"/>
    </source>
</evidence>
<proteinExistence type="predicted"/>
<protein>
    <recommendedName>
        <fullName evidence="2">Glycoside hydrolase family 5 domain-containing protein</fullName>
    </recommendedName>
</protein>
<organism evidence="1">
    <name type="scientific">marine metagenome</name>
    <dbReference type="NCBI Taxonomy" id="408172"/>
    <lineage>
        <taxon>unclassified sequences</taxon>
        <taxon>metagenomes</taxon>
        <taxon>ecological metagenomes</taxon>
    </lineage>
</organism>
<accession>A0A381ZPW1</accession>
<evidence type="ECO:0008006" key="2">
    <source>
        <dbReference type="Google" id="ProtNLM"/>
    </source>
</evidence>
<dbReference type="EMBL" id="UINC01022173">
    <property type="protein sequence ID" value="SVA91239.1"/>
    <property type="molecule type" value="Genomic_DNA"/>
</dbReference>
<name>A0A381ZPW1_9ZZZZ</name>
<reference evidence="1" key="1">
    <citation type="submission" date="2018-05" db="EMBL/GenBank/DDBJ databases">
        <authorList>
            <person name="Lanie J.A."/>
            <person name="Ng W.-L."/>
            <person name="Kazmierczak K.M."/>
            <person name="Andrzejewski T.M."/>
            <person name="Davidsen T.M."/>
            <person name="Wayne K.J."/>
            <person name="Tettelin H."/>
            <person name="Glass J.I."/>
            <person name="Rusch D."/>
            <person name="Podicherti R."/>
            <person name="Tsui H.-C.T."/>
            <person name="Winkler M.E."/>
        </authorList>
    </citation>
    <scope>NUCLEOTIDE SEQUENCE</scope>
</reference>
<sequence>MGKTIVSIKGDMFFINNKPTYEGRVWQGKRIEGLLLNSRMVQGIFDDLNPETVDLWVYPDTSKWDPERNTQEFLDAMPDWRAYGLLCFNINLQGGSPEGYSKDQPWHNSALMEDGTLRPDYMNRLEKIMDRADELGMVVNLGVFYFGQDQRLLSESAIIKALDNTIDWIISLQYQHVLLEINNECNVRYSHRILQPERVHELISHVIARTEGARRLLVSTSYGGGTVAKSNVVRIADYILMHGNGVKNPDRISQMVDQVRKLSVYTPKPIMINEDDHFKFDQPKNNMLAAINSYCSWGYFDPGLNDYENGFQSIPTQWKVNTPLKKSFFQKVGEVSGTNT</sequence>
<dbReference type="AlphaFoldDB" id="A0A381ZPW1"/>
<gene>
    <name evidence="1" type="ORF">METZ01_LOCUS144093</name>
</gene>